<proteinExistence type="predicted"/>
<dbReference type="RefSeq" id="WP_194029050.1">
    <property type="nucleotide sequence ID" value="NZ_JADEWZ010000010.1"/>
</dbReference>
<reference evidence="1" key="1">
    <citation type="submission" date="2020-10" db="EMBL/GenBank/DDBJ databases">
        <authorList>
            <person name="Castelo-Branco R."/>
            <person name="Eusebio N."/>
            <person name="Adriana R."/>
            <person name="Vieira A."/>
            <person name="Brugerolle De Fraissinette N."/>
            <person name="Rezende De Castro R."/>
            <person name="Schneider M.P."/>
            <person name="Vasconcelos V."/>
            <person name="Leao P.N."/>
        </authorList>
    </citation>
    <scope>NUCLEOTIDE SEQUENCE</scope>
    <source>
        <strain evidence="1">LEGE 07157</strain>
    </source>
</reference>
<evidence type="ECO:0000313" key="1">
    <source>
        <dbReference type="EMBL" id="MBE9115961.1"/>
    </source>
</evidence>
<dbReference type="EMBL" id="JADEWZ010000010">
    <property type="protein sequence ID" value="MBE9115961.1"/>
    <property type="molecule type" value="Genomic_DNA"/>
</dbReference>
<protein>
    <submittedName>
        <fullName evidence="1">Uncharacterized protein</fullName>
    </submittedName>
</protein>
<name>A0A8J7DYE5_9CYAN</name>
<keyword evidence="2" id="KW-1185">Reference proteome</keyword>
<comment type="caution">
    <text evidence="1">The sequence shown here is derived from an EMBL/GenBank/DDBJ whole genome shotgun (WGS) entry which is preliminary data.</text>
</comment>
<organism evidence="1 2">
    <name type="scientific">Lusitaniella coriacea LEGE 07157</name>
    <dbReference type="NCBI Taxonomy" id="945747"/>
    <lineage>
        <taxon>Bacteria</taxon>
        <taxon>Bacillati</taxon>
        <taxon>Cyanobacteriota</taxon>
        <taxon>Cyanophyceae</taxon>
        <taxon>Spirulinales</taxon>
        <taxon>Lusitaniellaceae</taxon>
        <taxon>Lusitaniella</taxon>
    </lineage>
</organism>
<accession>A0A8J7DYE5</accession>
<dbReference type="AlphaFoldDB" id="A0A8J7DYE5"/>
<sequence length="48" mass="5299">MVDAALRDRALAEFGIELIHSRVNGRGITALQSGWWIAILARSSTTHH</sequence>
<gene>
    <name evidence="1" type="ORF">IQ249_08655</name>
</gene>
<evidence type="ECO:0000313" key="2">
    <source>
        <dbReference type="Proteomes" id="UP000654482"/>
    </source>
</evidence>
<dbReference type="Proteomes" id="UP000654482">
    <property type="component" value="Unassembled WGS sequence"/>
</dbReference>